<dbReference type="PaxDb" id="3880-AES96693"/>
<gene>
    <name evidence="1" type="ordered locus">MTR_5g040160</name>
</gene>
<sequence>MWSSHPDCNAIIENFWNTHVIGCPMVIFNKKLKLLKKELKVWNMNSFGNIHEQVKKAEEKVEQVQFQLQISGTFGAGSLRLSIVLQWILQLKCGK</sequence>
<keyword evidence="3" id="KW-1185">Reference proteome</keyword>
<evidence type="ECO:0000313" key="1">
    <source>
        <dbReference type="EMBL" id="AES96693.1"/>
    </source>
</evidence>
<dbReference type="EMBL" id="CM001221">
    <property type="protein sequence ID" value="AES96693.1"/>
    <property type="molecule type" value="Genomic_DNA"/>
</dbReference>
<name>G7KDW5_MEDTR</name>
<accession>G7KDW5</accession>
<dbReference type="EnsemblPlants" id="AES96693">
    <property type="protein sequence ID" value="AES96693"/>
    <property type="gene ID" value="MTR_5g040160"/>
</dbReference>
<organism evidence="1 3">
    <name type="scientific">Medicago truncatula</name>
    <name type="common">Barrel medic</name>
    <name type="synonym">Medicago tribuloides</name>
    <dbReference type="NCBI Taxonomy" id="3880"/>
    <lineage>
        <taxon>Eukaryota</taxon>
        <taxon>Viridiplantae</taxon>
        <taxon>Streptophyta</taxon>
        <taxon>Embryophyta</taxon>
        <taxon>Tracheophyta</taxon>
        <taxon>Spermatophyta</taxon>
        <taxon>Magnoliopsida</taxon>
        <taxon>eudicotyledons</taxon>
        <taxon>Gunneridae</taxon>
        <taxon>Pentapetalae</taxon>
        <taxon>rosids</taxon>
        <taxon>fabids</taxon>
        <taxon>Fabales</taxon>
        <taxon>Fabaceae</taxon>
        <taxon>Papilionoideae</taxon>
        <taxon>50 kb inversion clade</taxon>
        <taxon>NPAAA clade</taxon>
        <taxon>Hologalegina</taxon>
        <taxon>IRL clade</taxon>
        <taxon>Trifolieae</taxon>
        <taxon>Medicago</taxon>
    </lineage>
</organism>
<dbReference type="HOGENOM" id="CLU_2376021_0_0_1"/>
<reference evidence="1 3" key="2">
    <citation type="journal article" date="2014" name="BMC Genomics">
        <title>An improved genome release (version Mt4.0) for the model legume Medicago truncatula.</title>
        <authorList>
            <person name="Tang H."/>
            <person name="Krishnakumar V."/>
            <person name="Bidwell S."/>
            <person name="Rosen B."/>
            <person name="Chan A."/>
            <person name="Zhou S."/>
            <person name="Gentzbittel L."/>
            <person name="Childs K.L."/>
            <person name="Yandell M."/>
            <person name="Gundlach H."/>
            <person name="Mayer K.F."/>
            <person name="Schwartz D.C."/>
            <person name="Town C.D."/>
        </authorList>
    </citation>
    <scope>GENOME REANNOTATION</scope>
    <source>
        <strain evidence="2 3">cv. Jemalong A17</strain>
    </source>
</reference>
<reference evidence="1 3" key="1">
    <citation type="journal article" date="2011" name="Nature">
        <title>The Medicago genome provides insight into the evolution of rhizobial symbioses.</title>
        <authorList>
            <person name="Young N.D."/>
            <person name="Debelle F."/>
            <person name="Oldroyd G.E."/>
            <person name="Geurts R."/>
            <person name="Cannon S.B."/>
            <person name="Udvardi M.K."/>
            <person name="Benedito V.A."/>
            <person name="Mayer K.F."/>
            <person name="Gouzy J."/>
            <person name="Schoof H."/>
            <person name="Van de Peer Y."/>
            <person name="Proost S."/>
            <person name="Cook D.R."/>
            <person name="Meyers B.C."/>
            <person name="Spannagl M."/>
            <person name="Cheung F."/>
            <person name="De Mita S."/>
            <person name="Krishnakumar V."/>
            <person name="Gundlach H."/>
            <person name="Zhou S."/>
            <person name="Mudge J."/>
            <person name="Bharti A.K."/>
            <person name="Murray J.D."/>
            <person name="Naoumkina M.A."/>
            <person name="Rosen B."/>
            <person name="Silverstein K.A."/>
            <person name="Tang H."/>
            <person name="Rombauts S."/>
            <person name="Zhao P.X."/>
            <person name="Zhou P."/>
            <person name="Barbe V."/>
            <person name="Bardou P."/>
            <person name="Bechner M."/>
            <person name="Bellec A."/>
            <person name="Berger A."/>
            <person name="Berges H."/>
            <person name="Bidwell S."/>
            <person name="Bisseling T."/>
            <person name="Choisne N."/>
            <person name="Couloux A."/>
            <person name="Denny R."/>
            <person name="Deshpande S."/>
            <person name="Dai X."/>
            <person name="Doyle J.J."/>
            <person name="Dudez A.M."/>
            <person name="Farmer A.D."/>
            <person name="Fouteau S."/>
            <person name="Franken C."/>
            <person name="Gibelin C."/>
            <person name="Gish J."/>
            <person name="Goldstein S."/>
            <person name="Gonzalez A.J."/>
            <person name="Green P.J."/>
            <person name="Hallab A."/>
            <person name="Hartog M."/>
            <person name="Hua A."/>
            <person name="Humphray S.J."/>
            <person name="Jeong D.H."/>
            <person name="Jing Y."/>
            <person name="Jocker A."/>
            <person name="Kenton S.M."/>
            <person name="Kim D.J."/>
            <person name="Klee K."/>
            <person name="Lai H."/>
            <person name="Lang C."/>
            <person name="Lin S."/>
            <person name="Macmil S.L."/>
            <person name="Magdelenat G."/>
            <person name="Matthews L."/>
            <person name="McCorrison J."/>
            <person name="Monaghan E.L."/>
            <person name="Mun J.H."/>
            <person name="Najar F.Z."/>
            <person name="Nicholson C."/>
            <person name="Noirot C."/>
            <person name="O'Bleness M."/>
            <person name="Paule C.R."/>
            <person name="Poulain J."/>
            <person name="Prion F."/>
            <person name="Qin B."/>
            <person name="Qu C."/>
            <person name="Retzel E.F."/>
            <person name="Riddle C."/>
            <person name="Sallet E."/>
            <person name="Samain S."/>
            <person name="Samson N."/>
            <person name="Sanders I."/>
            <person name="Saurat O."/>
            <person name="Scarpelli C."/>
            <person name="Schiex T."/>
            <person name="Segurens B."/>
            <person name="Severin A.J."/>
            <person name="Sherrier D.J."/>
            <person name="Shi R."/>
            <person name="Sims S."/>
            <person name="Singer S.R."/>
            <person name="Sinharoy S."/>
            <person name="Sterck L."/>
            <person name="Viollet A."/>
            <person name="Wang B.B."/>
            <person name="Wang K."/>
            <person name="Wang M."/>
            <person name="Wang X."/>
            <person name="Warfsmann J."/>
            <person name="Weissenbach J."/>
            <person name="White D.D."/>
            <person name="White J.D."/>
            <person name="Wiley G.B."/>
            <person name="Wincker P."/>
            <person name="Xing Y."/>
            <person name="Yang L."/>
            <person name="Yao Z."/>
            <person name="Ying F."/>
            <person name="Zhai J."/>
            <person name="Zhou L."/>
            <person name="Zuber A."/>
            <person name="Denarie J."/>
            <person name="Dixon R.A."/>
            <person name="May G.D."/>
            <person name="Schwartz D.C."/>
            <person name="Rogers J."/>
            <person name="Quetier F."/>
            <person name="Town C.D."/>
            <person name="Roe B.A."/>
        </authorList>
    </citation>
    <scope>NUCLEOTIDE SEQUENCE [LARGE SCALE GENOMIC DNA]</scope>
    <source>
        <strain evidence="1">A17</strain>
        <strain evidence="2 3">cv. Jemalong A17</strain>
    </source>
</reference>
<dbReference type="AlphaFoldDB" id="G7KDW5"/>
<evidence type="ECO:0000313" key="3">
    <source>
        <dbReference type="Proteomes" id="UP000002051"/>
    </source>
</evidence>
<protein>
    <submittedName>
        <fullName evidence="1 2">Uncharacterized protein</fullName>
    </submittedName>
</protein>
<evidence type="ECO:0000313" key="2">
    <source>
        <dbReference type="EnsemblPlants" id="AES96693"/>
    </source>
</evidence>
<reference evidence="2" key="3">
    <citation type="submission" date="2015-04" db="UniProtKB">
        <authorList>
            <consortium name="EnsemblPlants"/>
        </authorList>
    </citation>
    <scope>IDENTIFICATION</scope>
    <source>
        <strain evidence="2">cv. Jemalong A17</strain>
    </source>
</reference>
<dbReference type="Proteomes" id="UP000002051">
    <property type="component" value="Chromosome 5"/>
</dbReference>
<dbReference type="OMA" id="NTHVIGC"/>
<proteinExistence type="predicted"/>